<feature type="transmembrane region" description="Helical" evidence="5">
    <location>
        <begin position="46"/>
        <end position="70"/>
    </location>
</feature>
<comment type="caution">
    <text evidence="7">The sequence shown here is derived from an EMBL/GenBank/DDBJ whole genome shotgun (WGS) entry which is preliminary data.</text>
</comment>
<evidence type="ECO:0000256" key="5">
    <source>
        <dbReference type="SAM" id="Phobius"/>
    </source>
</evidence>
<dbReference type="SMART" id="SM00710">
    <property type="entry name" value="PbH1"/>
    <property type="match status" value="24"/>
</dbReference>
<dbReference type="PANTHER" id="PTHR12338">
    <property type="entry name" value="AUTOTRANSPORTER"/>
    <property type="match status" value="1"/>
</dbReference>
<dbReference type="Gene3D" id="2.160.20.10">
    <property type="entry name" value="Single-stranded right-handed beta-helix, Pectin lyase-like"/>
    <property type="match status" value="1"/>
</dbReference>
<keyword evidence="5" id="KW-1133">Transmembrane helix</keyword>
<dbReference type="Pfam" id="PF13018">
    <property type="entry name" value="ESPR"/>
    <property type="match status" value="1"/>
</dbReference>
<reference evidence="7" key="1">
    <citation type="submission" date="2018-07" db="EMBL/GenBank/DDBJ databases">
        <authorList>
            <consortium name="NARMS: The National Antimicrobial Resistance Monitoring System"/>
        </authorList>
    </citation>
    <scope>NUCLEOTIDE SEQUENCE</scope>
    <source>
        <strain evidence="7">CVM N42501</strain>
    </source>
</reference>
<proteinExistence type="predicted"/>
<protein>
    <recommendedName>
        <fullName evidence="6">Filamentous haemagglutinin FhaB/tRNA nuclease CdiA-like TPS domain-containing protein</fullName>
    </recommendedName>
</protein>
<dbReference type="Pfam" id="PF05860">
    <property type="entry name" value="TPS"/>
    <property type="match status" value="1"/>
</dbReference>
<feature type="region of interest" description="Disordered" evidence="4">
    <location>
        <begin position="474"/>
        <end position="504"/>
    </location>
</feature>
<keyword evidence="3" id="KW-0732">Signal</keyword>
<name>A0A602MQ95_SALET</name>
<evidence type="ECO:0000256" key="2">
    <source>
        <dbReference type="ARBA" id="ARBA00022525"/>
    </source>
</evidence>
<evidence type="ECO:0000259" key="6">
    <source>
        <dbReference type="SMART" id="SM00912"/>
    </source>
</evidence>
<dbReference type="InterPro" id="IPR024973">
    <property type="entry name" value="ESPR"/>
</dbReference>
<keyword evidence="5" id="KW-0472">Membrane</keyword>
<accession>A0A602MQ95</accession>
<evidence type="ECO:0000256" key="1">
    <source>
        <dbReference type="ARBA" id="ARBA00004613"/>
    </source>
</evidence>
<evidence type="ECO:0000313" key="7">
    <source>
        <dbReference type="EMBL" id="ECT7281815.1"/>
    </source>
</evidence>
<keyword evidence="2" id="KW-0964">Secreted</keyword>
<dbReference type="EMBL" id="AAKNPZ010000011">
    <property type="protein sequence ID" value="ECT7281815.1"/>
    <property type="molecule type" value="Genomic_DNA"/>
</dbReference>
<dbReference type="SMART" id="SM00912">
    <property type="entry name" value="Haemagg_act"/>
    <property type="match status" value="1"/>
</dbReference>
<dbReference type="SUPFAM" id="SSF51126">
    <property type="entry name" value="Pectin lyase-like"/>
    <property type="match status" value="2"/>
</dbReference>
<keyword evidence="5" id="KW-0812">Transmembrane</keyword>
<dbReference type="PANTHER" id="PTHR12338:SF8">
    <property type="entry name" value="HEME_HEMOPEXIN-BINDING PROTEIN"/>
    <property type="match status" value="1"/>
</dbReference>
<gene>
    <name evidence="7" type="ORF">A9W71_13110</name>
</gene>
<evidence type="ECO:0000256" key="3">
    <source>
        <dbReference type="ARBA" id="ARBA00022729"/>
    </source>
</evidence>
<feature type="domain" description="Filamentous haemagglutinin FhaB/tRNA nuclease CdiA-like TPS" evidence="6">
    <location>
        <begin position="71"/>
        <end position="183"/>
    </location>
</feature>
<dbReference type="InterPro" id="IPR050909">
    <property type="entry name" value="Bact_Autotransporter_VF"/>
</dbReference>
<evidence type="ECO:0000256" key="4">
    <source>
        <dbReference type="SAM" id="MobiDB-lite"/>
    </source>
</evidence>
<dbReference type="InterPro" id="IPR012334">
    <property type="entry name" value="Pectin_lyas_fold"/>
</dbReference>
<dbReference type="InterPro" id="IPR006626">
    <property type="entry name" value="PbH1"/>
</dbReference>
<dbReference type="InterPro" id="IPR011050">
    <property type="entry name" value="Pectin_lyase_fold/virulence"/>
</dbReference>
<dbReference type="GO" id="GO:0005576">
    <property type="term" value="C:extracellular region"/>
    <property type="evidence" value="ECO:0007669"/>
    <property type="project" value="UniProtKB-SubCell"/>
</dbReference>
<sequence>MNKIYKLKYDRRRQQLVAVSELTTGAGKEATGQVCGLSDISSFRKLLGTLTPLAFLTGLIVSLLPGMALANPSLPTGGQIVAGQGSISTSGNQMTVNQNTQGMVTNWNSFDIGKNHTVQFVQPGSSAVALNRVTGGHESQILGTLKANGQVMLINPAGVMFGKGAKVNTAGMVASTKNISNEDFMAGRYTFSGGSQPGAEIVNQGSLTTTKGGYIVLAADRVRNQGEIRTPGGRVVLAAADRVTLQLDNTGLTAVSVNGSVVNALAENRGLISATNGQVYLTARGKDMLLNTVVNNSGTVEAKGLSERGGEIVLDGGDSGVVSQSGMLLADSDSGRGGKITLEGQNIHLAGGSLISATGETGGGEVYVGGGWQGKDSSIRHASKVVMDKTAVIDVSAKARGQGGTAVLWSDDYTNFRGTILARGGLQGGDGGRVETSSHHNLQAFGDVDASAVKGNAGEWLLDPFDITVVSGSTDTDVNEGSGNDGIFTPDTGTSQVSNGTINNRLNSGTNVTIKTAKENSGSNQWGNITVNADISHTATNNVSLTLEADGNINITNHSITSTTGKLDVNLLGAGSHDGTITLNNATVSSNGGNITLGQLNAGSDGTTSGLAVSITNSTLNATSAGNISITANNGTTLGNGTLSGNEVSVSASSGTGDALVINLSSNLTAAGNLTVSGDTSATGNKYGIHTSDSQFTAGDTLNMTAEAAGGTDGAFKASDINVSAQNAVMKGTSGGAGGTGVWLTGNVTNTRDGGNLTITGTTTGSGNSIGVNVLANLTANGTGNLNITGKGAQGVGVKVDGKTLTGGNVTVTGTSGNSNGKGLEVKGGTLNATGGNIALTGCMTGRNGGFGAHIYSGSSFTARDNITITGYAMDGTNGGLNLNGGTFNATSTVLNGTSQNNNLGAKVGGVITVSQGNLSLSGTANRVNSAPNVTGVVSDGTLSITVSSGTLNVTGKVNDTANNPTSASTTRGLSLVNTTLNATEVSLSGEVAGGRDGTGASLTNTTINATTGNATLNATVANGNALVVSGGNITAGKDISLTGTAKAGSGYGVSLTNGNMTASSGNISVNGTGYDSGSGALNVNGGNFSALNTVLEGTAGRNNKGTVLNGNINVTQGNLVVTGTVTQTANSADNNQFTGLLASGNITVSQGSLNLTGHITGKSGLNAKAVNLTNLNISASNASITGVNQRNGTGFILSNVNLTGDIEKGANTTFSSAGSDSSVTNVIGSGVLNATTTDVLMRAGIENDTQISASGMALGGSGDNWNQNYTSSKGGGWIFDGATVSKAGNISLQGVGFVNSSVTAGKDLTINNGDDSLTVQNTTLNATTISLSGGSISLTGNSSVNAVNDITLNAPKGGVNINGQSNVNTVNISSESGNISIEGNGAGFNRDGVLISNALLNASQGGITVTGVADGADYRLRGGVKFTDSVNLTSQSNTINGTHRKGNAGRVNFAGVVINPGDYHFKGNTTINAESDDYAGLAFSSSVPRTNITFSDGNFVIDAKNNSTAFNSIGGISIDNWEGTQAKIIITTLNGTLNISGQARNREGITSVSSSFSINPNDGSGYHGYVFKGDGDVNVKGVSDSSNGVDMRFFDNTGVTGNFTITGESNTGNGVAVPKFGEISLVNTTITGSSKSGAGILMNASDKQIKKIDLNGNTLTGTSVSGAGIKINGNNVSIANGSLNGTSQGNGAGVELTGGNNYTVSHVTVTGQSAGGNAVGVNGNLTLNDSTLSGNTANGSGVSVSGNVNSTNTTISGGATGSGNGVSLGGNASITDGTVTGNAVDGNGVSVSGNVNTTNTTISGGASGSGNGVSLDGNASITDGTVTGNAVDGNGVSVSGNVNTTNTTVTGNATGTGSGVDLAGNVTGGTVNGNATDGTGVNVSGDSTLTDVTVNGNTTSGTGVDVNANLTNQGSTTVNGNATGTGSGVDLAGNVTGGTVNGNATDGTGVNVSGDSTLTDVTVNGNTTSGTGVDVNANLTNQGSTTVNGNATGTGSGVDLAGNVTGGTVNGNATDGTGVNVSGDSTLTDVTVNGNTTSGTGVDVNANLTNQGSTTVNGNATGSGTGMDLAGNVTGGTVNGNATDGTGVNVSGDSTLTDVTVNGNTTSGTGVDISGNLTNQGSTTITGNSGSGAGVGLNGTVTGGSLAGNSVSGPGLHVTGNSTLNGVDVTASSQSGPGTQMDGMLSVSGGTTLNGEEQKDSAELRRQVYERQQQLSRSDTVRDAYRTSGYRVEEKPVSVEICTDGECRALETGYADAPKAR</sequence>
<feature type="compositionally biased region" description="Polar residues" evidence="4">
    <location>
        <begin position="491"/>
        <end position="504"/>
    </location>
</feature>
<organism evidence="7">
    <name type="scientific">Salmonella enterica subsp. enterica serovar Gaminara</name>
    <dbReference type="NCBI Taxonomy" id="913070"/>
    <lineage>
        <taxon>Bacteria</taxon>
        <taxon>Pseudomonadati</taxon>
        <taxon>Pseudomonadota</taxon>
        <taxon>Gammaproteobacteria</taxon>
        <taxon>Enterobacterales</taxon>
        <taxon>Enterobacteriaceae</taxon>
        <taxon>Salmonella</taxon>
    </lineage>
</organism>
<dbReference type="InterPro" id="IPR008638">
    <property type="entry name" value="FhaB/CdiA-like_TPS"/>
</dbReference>
<comment type="subcellular location">
    <subcellularLocation>
        <location evidence="1">Secreted</location>
    </subcellularLocation>
</comment>